<comment type="caution">
    <text evidence="1">The sequence shown here is derived from an EMBL/GenBank/DDBJ whole genome shotgun (WGS) entry which is preliminary data.</text>
</comment>
<name>A0ACB8XN91_ARCLA</name>
<protein>
    <submittedName>
        <fullName evidence="1">Uncharacterized protein</fullName>
    </submittedName>
</protein>
<dbReference type="EMBL" id="CM042062">
    <property type="protein sequence ID" value="KAI3669063.1"/>
    <property type="molecule type" value="Genomic_DNA"/>
</dbReference>
<evidence type="ECO:0000313" key="1">
    <source>
        <dbReference type="EMBL" id="KAI3669063.1"/>
    </source>
</evidence>
<organism evidence="1 2">
    <name type="scientific">Arctium lappa</name>
    <name type="common">Greater burdock</name>
    <name type="synonym">Lappa major</name>
    <dbReference type="NCBI Taxonomy" id="4217"/>
    <lineage>
        <taxon>Eukaryota</taxon>
        <taxon>Viridiplantae</taxon>
        <taxon>Streptophyta</taxon>
        <taxon>Embryophyta</taxon>
        <taxon>Tracheophyta</taxon>
        <taxon>Spermatophyta</taxon>
        <taxon>Magnoliopsida</taxon>
        <taxon>eudicotyledons</taxon>
        <taxon>Gunneridae</taxon>
        <taxon>Pentapetalae</taxon>
        <taxon>asterids</taxon>
        <taxon>campanulids</taxon>
        <taxon>Asterales</taxon>
        <taxon>Asteraceae</taxon>
        <taxon>Carduoideae</taxon>
        <taxon>Cardueae</taxon>
        <taxon>Arctiinae</taxon>
        <taxon>Arctium</taxon>
    </lineage>
</organism>
<reference evidence="2" key="1">
    <citation type="journal article" date="2022" name="Mol. Ecol. Resour.">
        <title>The genomes of chicory, endive, great burdock and yacon provide insights into Asteraceae palaeo-polyploidization history and plant inulin production.</title>
        <authorList>
            <person name="Fan W."/>
            <person name="Wang S."/>
            <person name="Wang H."/>
            <person name="Wang A."/>
            <person name="Jiang F."/>
            <person name="Liu H."/>
            <person name="Zhao H."/>
            <person name="Xu D."/>
            <person name="Zhang Y."/>
        </authorList>
    </citation>
    <scope>NUCLEOTIDE SEQUENCE [LARGE SCALE GENOMIC DNA]</scope>
    <source>
        <strain evidence="2">cv. Niubang</strain>
    </source>
</reference>
<accession>A0ACB8XN91</accession>
<reference evidence="1 2" key="2">
    <citation type="journal article" date="2022" name="Mol. Ecol. Resour.">
        <title>The genomes of chicory, endive, great burdock and yacon provide insights into Asteraceae paleo-polyploidization history and plant inulin production.</title>
        <authorList>
            <person name="Fan W."/>
            <person name="Wang S."/>
            <person name="Wang H."/>
            <person name="Wang A."/>
            <person name="Jiang F."/>
            <person name="Liu H."/>
            <person name="Zhao H."/>
            <person name="Xu D."/>
            <person name="Zhang Y."/>
        </authorList>
    </citation>
    <scope>NUCLEOTIDE SEQUENCE [LARGE SCALE GENOMIC DNA]</scope>
    <source>
        <strain evidence="2">cv. Niubang</strain>
    </source>
</reference>
<sequence length="120" mass="13679">MGKEDICSWNVDSSGISRKYKGAQIDEFRKELLVQAEEITRGACRRSVDSEAKQRILSNRMARSMLGLQGDWHDQANRTEAFHLISMVHAEYQRSTTRSLKASRVKRELRQPVGDSVLGL</sequence>
<proteinExistence type="predicted"/>
<evidence type="ECO:0000313" key="2">
    <source>
        <dbReference type="Proteomes" id="UP001055879"/>
    </source>
</evidence>
<dbReference type="Proteomes" id="UP001055879">
    <property type="component" value="Linkage Group LG16"/>
</dbReference>
<gene>
    <name evidence="1" type="ORF">L6452_40284</name>
</gene>
<keyword evidence="2" id="KW-1185">Reference proteome</keyword>